<sequence length="80" mass="9418">MSSAEIKPKFICNMCNFSCNRLLHYEKHLLTNKHKKNLKLNTNINNLTNIVYQQNEKINNLTNRIDCLEKIINKINISNT</sequence>
<accession>A0A6C0AH68</accession>
<dbReference type="SUPFAM" id="SSF57667">
    <property type="entry name" value="beta-beta-alpha zinc fingers"/>
    <property type="match status" value="1"/>
</dbReference>
<reference evidence="2" key="1">
    <citation type="journal article" date="2020" name="Nature">
        <title>Giant virus diversity and host interactions through global metagenomics.</title>
        <authorList>
            <person name="Schulz F."/>
            <person name="Roux S."/>
            <person name="Paez-Espino D."/>
            <person name="Jungbluth S."/>
            <person name="Walsh D.A."/>
            <person name="Denef V.J."/>
            <person name="McMahon K.D."/>
            <person name="Konstantinidis K.T."/>
            <person name="Eloe-Fadrosh E.A."/>
            <person name="Kyrpides N.C."/>
            <person name="Woyke T."/>
        </authorList>
    </citation>
    <scope>NUCLEOTIDE SEQUENCE</scope>
    <source>
        <strain evidence="2">GVMAG-S-1024976-23</strain>
    </source>
</reference>
<name>A0A6C0AH68_9ZZZZ</name>
<proteinExistence type="predicted"/>
<keyword evidence="1" id="KW-0175">Coiled coil</keyword>
<evidence type="ECO:0000256" key="1">
    <source>
        <dbReference type="SAM" id="Coils"/>
    </source>
</evidence>
<organism evidence="2">
    <name type="scientific">viral metagenome</name>
    <dbReference type="NCBI Taxonomy" id="1070528"/>
    <lineage>
        <taxon>unclassified sequences</taxon>
        <taxon>metagenomes</taxon>
        <taxon>organismal metagenomes</taxon>
    </lineage>
</organism>
<feature type="coiled-coil region" evidence="1">
    <location>
        <begin position="44"/>
        <end position="78"/>
    </location>
</feature>
<evidence type="ECO:0008006" key="3">
    <source>
        <dbReference type="Google" id="ProtNLM"/>
    </source>
</evidence>
<protein>
    <recommendedName>
        <fullName evidence="3">C2H2-type domain-containing protein</fullName>
    </recommendedName>
</protein>
<evidence type="ECO:0000313" key="2">
    <source>
        <dbReference type="EMBL" id="QHS78790.1"/>
    </source>
</evidence>
<dbReference type="InterPro" id="IPR036236">
    <property type="entry name" value="Znf_C2H2_sf"/>
</dbReference>
<dbReference type="EMBL" id="MN740604">
    <property type="protein sequence ID" value="QHS78790.1"/>
    <property type="molecule type" value="Genomic_DNA"/>
</dbReference>
<dbReference type="AlphaFoldDB" id="A0A6C0AH68"/>
<dbReference type="Gene3D" id="3.30.160.60">
    <property type="entry name" value="Classic Zinc Finger"/>
    <property type="match status" value="1"/>
</dbReference>